<feature type="signal peptide" evidence="2">
    <location>
        <begin position="1"/>
        <end position="23"/>
    </location>
</feature>
<protein>
    <submittedName>
        <fullName evidence="5">Uncharacterized protein</fullName>
    </submittedName>
</protein>
<name>A0A6U0GRW8_MICPS</name>
<dbReference type="EMBL" id="HBDY01005295">
    <property type="protein sequence ID" value="CAD8233961.1"/>
    <property type="molecule type" value="Transcribed_RNA"/>
</dbReference>
<reference evidence="5" key="1">
    <citation type="submission" date="2021-01" db="EMBL/GenBank/DDBJ databases">
        <authorList>
            <person name="Corre E."/>
            <person name="Pelletier E."/>
            <person name="Niang G."/>
            <person name="Scheremetjew M."/>
            <person name="Finn R."/>
            <person name="Kale V."/>
            <person name="Holt S."/>
            <person name="Cochrane G."/>
            <person name="Meng A."/>
            <person name="Brown T."/>
            <person name="Cohen L."/>
        </authorList>
    </citation>
    <scope>NUCLEOTIDE SEQUENCE</scope>
    <source>
        <strain evidence="5">RCC1614</strain>
    </source>
</reference>
<keyword evidence="1" id="KW-0812">Transmembrane</keyword>
<accession>A0A6U0GRW8</accession>
<evidence type="ECO:0000256" key="1">
    <source>
        <dbReference type="SAM" id="Phobius"/>
    </source>
</evidence>
<organism evidence="5">
    <name type="scientific">Micromonas pusilla</name>
    <name type="common">Picoplanktonic green alga</name>
    <name type="synonym">Chromulina pusilla</name>
    <dbReference type="NCBI Taxonomy" id="38833"/>
    <lineage>
        <taxon>Eukaryota</taxon>
        <taxon>Viridiplantae</taxon>
        <taxon>Chlorophyta</taxon>
        <taxon>Mamiellophyceae</taxon>
        <taxon>Mamiellales</taxon>
        <taxon>Mamiellaceae</taxon>
        <taxon>Micromonas</taxon>
    </lineage>
</organism>
<feature type="transmembrane region" description="Helical" evidence="1">
    <location>
        <begin position="121"/>
        <end position="144"/>
    </location>
</feature>
<keyword evidence="2" id="KW-0732">Signal</keyword>
<dbReference type="AlphaFoldDB" id="A0A6U0GRW8"/>
<gene>
    <name evidence="3" type="ORF">MPUS1402_LOCUS4022</name>
    <name evidence="4" type="ORF">MPUS1402_LOCUS4023</name>
    <name evidence="5" type="ORF">MPUS1402_LOCUS4024</name>
</gene>
<keyword evidence="1" id="KW-0472">Membrane</keyword>
<evidence type="ECO:0000313" key="4">
    <source>
        <dbReference type="EMBL" id="CAD8233961.1"/>
    </source>
</evidence>
<sequence length="172" mass="18254">MRISVSAAVFCVLFALQIAHIEAAFGPVLYDATLDAQAMFSASSSERRSTLSFWEFFSCLGCTFDGNGEATCPGTYKGCGTFHSKTGTWCTCTDSIWCPSLEATTLCAGAESDCCELNAGLVAGIVIGITVGLTLLIVACAWCCKCCCFKRKVQPAQPGVVMMQPGHVMMPK</sequence>
<evidence type="ECO:0000313" key="5">
    <source>
        <dbReference type="EMBL" id="CAD8233962.1"/>
    </source>
</evidence>
<dbReference type="EMBL" id="HBDY01005296">
    <property type="protein sequence ID" value="CAD8233962.1"/>
    <property type="molecule type" value="Transcribed_RNA"/>
</dbReference>
<proteinExistence type="predicted"/>
<keyword evidence="1" id="KW-1133">Transmembrane helix</keyword>
<evidence type="ECO:0000313" key="3">
    <source>
        <dbReference type="EMBL" id="CAD8233959.1"/>
    </source>
</evidence>
<evidence type="ECO:0000256" key="2">
    <source>
        <dbReference type="SAM" id="SignalP"/>
    </source>
</evidence>
<feature type="chain" id="PRO_5036393765" evidence="2">
    <location>
        <begin position="24"/>
        <end position="172"/>
    </location>
</feature>
<dbReference type="EMBL" id="HBDY01005294">
    <property type="protein sequence ID" value="CAD8233959.1"/>
    <property type="molecule type" value="Transcribed_RNA"/>
</dbReference>